<reference evidence="1" key="1">
    <citation type="submission" date="2025-03" db="EMBL/GenBank/DDBJ databases">
        <authorList>
            <consortium name="ELIXIR-Norway"/>
            <consortium name="Elixir Norway"/>
        </authorList>
    </citation>
    <scope>NUCLEOTIDE SEQUENCE</scope>
</reference>
<evidence type="ECO:0000313" key="1">
    <source>
        <dbReference type="EMBL" id="CAM9132610.1"/>
    </source>
</evidence>
<dbReference type="EMBL" id="CATOBB020000215">
    <property type="protein sequence ID" value="CAM9132610.1"/>
    <property type="molecule type" value="Genomic_DNA"/>
</dbReference>
<proteinExistence type="predicted"/>
<sequence>MRVATVRPEKQQSIKFGFNVSKLGFAFWKNSKYTSTYLGIPVFIKIIYTCHTSSISIWIIDMTYVTCSIARRASNHGFRPAIDFVVAQLPVTVADQVVHVVHEQPDGFAARLLALDPGDLIASDVLGRVALLADQLPVRELARVVQGAHLVADLLAGLLAQEVVHHADAVLVHTGHDVLQRQLQCRHRLRLPVGPQAAVAQPLARRVTQRVQ</sequence>
<name>A0ACB1KE55_RANTA</name>
<protein>
    <submittedName>
        <fullName evidence="1">Uncharacterized protein</fullName>
    </submittedName>
</protein>
<organism evidence="1 2">
    <name type="scientific">Rangifer tarandus platyrhynchus</name>
    <name type="common">Svalbard reindeer</name>
    <dbReference type="NCBI Taxonomy" id="3082113"/>
    <lineage>
        <taxon>Eukaryota</taxon>
        <taxon>Metazoa</taxon>
        <taxon>Chordata</taxon>
        <taxon>Craniata</taxon>
        <taxon>Vertebrata</taxon>
        <taxon>Euteleostomi</taxon>
        <taxon>Mammalia</taxon>
        <taxon>Eutheria</taxon>
        <taxon>Laurasiatheria</taxon>
        <taxon>Artiodactyla</taxon>
        <taxon>Ruminantia</taxon>
        <taxon>Pecora</taxon>
        <taxon>Cervidae</taxon>
        <taxon>Odocoileinae</taxon>
        <taxon>Rangifer</taxon>
    </lineage>
</organism>
<feature type="non-terminal residue" evidence="1">
    <location>
        <position position="212"/>
    </location>
</feature>
<accession>A0ACB1KE55</accession>
<evidence type="ECO:0000313" key="2">
    <source>
        <dbReference type="Proteomes" id="UP001162501"/>
    </source>
</evidence>
<dbReference type="Proteomes" id="UP001162501">
    <property type="component" value="Unassembled WGS sequence"/>
</dbReference>
<gene>
    <name evidence="1" type="ORF">MRATA1EN22A_LOCUS28858</name>
</gene>
<comment type="caution">
    <text evidence="1">The sequence shown here is derived from an EMBL/GenBank/DDBJ whole genome shotgun (WGS) entry which is preliminary data.</text>
</comment>